<sequence length="417" mass="49253">MVPEDTSSDFYLFDRLFNRTFSEYWSLFWQDYDFNKFNSIRKELNECLDFLQTHSLPQYFQQHSVSILVNKVVESPKDHDTSDEPEFQRNIEKERLKKLRVADELQQSFELLNIGCIHFDLISKNEQFEDVHTENLKYLMLPYLSAHVLFERPNMENRFSILKKVQIYLFEFMNTLSQMDILRPEELQLWETKFGKSSERSGMGVGGRSNEDGRSMRINQASFERDLKKSLTEIFLSSGSIENFIRFRSLEDSDREEFYRNTLLSILRLFSIQSLNHLNSIEMELPFVERRELNKLAFSNEPKNDVTTSSSKPWFLHIDTNSQLDPTLVRSLYKRMVFLPGHNLPTISLDECARIEMEMDVKTIGVKNRPKKRKSSSFDNSEEESEKSSVCTDEERNWDDWKDDHPKGQGNKDVNIG</sequence>
<dbReference type="KEGG" id="tan:TA18955"/>
<dbReference type="Gene3D" id="1.25.40.540">
    <property type="entry name" value="TAP42-like family"/>
    <property type="match status" value="1"/>
</dbReference>
<dbReference type="InParanoid" id="Q4UG72"/>
<feature type="compositionally biased region" description="Basic and acidic residues" evidence="1">
    <location>
        <begin position="393"/>
        <end position="407"/>
    </location>
</feature>
<dbReference type="PANTHER" id="PTHR10933:SF9">
    <property type="entry name" value="IMMUNOGLOBULIN-BINDING PROTEIN 1"/>
    <property type="match status" value="1"/>
</dbReference>
<dbReference type="AlphaFoldDB" id="Q4UG72"/>
<evidence type="ECO:0000256" key="1">
    <source>
        <dbReference type="SAM" id="MobiDB-lite"/>
    </source>
</evidence>
<dbReference type="FunCoup" id="Q4UG72">
    <property type="interactions" value="126"/>
</dbReference>
<organism evidence="2 3">
    <name type="scientific">Theileria annulata</name>
    <dbReference type="NCBI Taxonomy" id="5874"/>
    <lineage>
        <taxon>Eukaryota</taxon>
        <taxon>Sar</taxon>
        <taxon>Alveolata</taxon>
        <taxon>Apicomplexa</taxon>
        <taxon>Aconoidasida</taxon>
        <taxon>Piroplasmida</taxon>
        <taxon>Theileriidae</taxon>
        <taxon>Theileria</taxon>
    </lineage>
</organism>
<dbReference type="STRING" id="5874.Q4UG72"/>
<evidence type="ECO:0008006" key="4">
    <source>
        <dbReference type="Google" id="ProtNLM"/>
    </source>
</evidence>
<dbReference type="GeneID" id="3863625"/>
<dbReference type="GO" id="GO:0005829">
    <property type="term" value="C:cytosol"/>
    <property type="evidence" value="ECO:0007669"/>
    <property type="project" value="TreeGrafter"/>
</dbReference>
<dbReference type="GO" id="GO:0035303">
    <property type="term" value="P:regulation of dephosphorylation"/>
    <property type="evidence" value="ECO:0007669"/>
    <property type="project" value="TreeGrafter"/>
</dbReference>
<dbReference type="InterPro" id="IPR038511">
    <property type="entry name" value="TAP42/TAP46-like_sf"/>
</dbReference>
<dbReference type="GO" id="GO:0009966">
    <property type="term" value="P:regulation of signal transduction"/>
    <property type="evidence" value="ECO:0007669"/>
    <property type="project" value="InterPro"/>
</dbReference>
<evidence type="ECO:0000313" key="2">
    <source>
        <dbReference type="EMBL" id="CAI73917.1"/>
    </source>
</evidence>
<dbReference type="OrthoDB" id="10261753at2759"/>
<proteinExistence type="predicted"/>
<gene>
    <name evidence="2" type="ORF">TA18955</name>
</gene>
<feature type="region of interest" description="Disordered" evidence="1">
    <location>
        <begin position="367"/>
        <end position="417"/>
    </location>
</feature>
<dbReference type="RefSeq" id="XP_954594.1">
    <property type="nucleotide sequence ID" value="XM_949501.1"/>
</dbReference>
<reference evidence="2 3" key="1">
    <citation type="journal article" date="2005" name="Science">
        <title>Genome of the host-cell transforming parasite Theileria annulata compared with T. parva.</title>
        <authorList>
            <person name="Pain A."/>
            <person name="Renauld H."/>
            <person name="Berriman M."/>
            <person name="Murphy L."/>
            <person name="Yeats C.A."/>
            <person name="Weir W."/>
            <person name="Kerhornou A."/>
            <person name="Aslett M."/>
            <person name="Bishop R."/>
            <person name="Bouchier C."/>
            <person name="Cochet M."/>
            <person name="Coulson R.M.R."/>
            <person name="Cronin A."/>
            <person name="de Villiers E.P."/>
            <person name="Fraser A."/>
            <person name="Fosker N."/>
            <person name="Gardner M."/>
            <person name="Goble A."/>
            <person name="Griffiths-Jones S."/>
            <person name="Harris D.E."/>
            <person name="Katzer F."/>
            <person name="Larke N."/>
            <person name="Lord A."/>
            <person name="Maser P."/>
            <person name="McKellar S."/>
            <person name="Mooney P."/>
            <person name="Morton F."/>
            <person name="Nene V."/>
            <person name="O'Neil S."/>
            <person name="Price C."/>
            <person name="Quail M.A."/>
            <person name="Rabbinowitsch E."/>
            <person name="Rawlings N.D."/>
            <person name="Rutter S."/>
            <person name="Saunders D."/>
            <person name="Seeger K."/>
            <person name="Shah T."/>
            <person name="Squares R."/>
            <person name="Squares S."/>
            <person name="Tivey A."/>
            <person name="Walker A.R."/>
            <person name="Woodward J."/>
            <person name="Dobbelaere D.A.E."/>
            <person name="Langsley G."/>
            <person name="Rajandream M.A."/>
            <person name="McKeever D."/>
            <person name="Shiels B."/>
            <person name="Tait A."/>
            <person name="Barrell B.G."/>
            <person name="Hall N."/>
        </authorList>
    </citation>
    <scope>NUCLEOTIDE SEQUENCE [LARGE SCALE GENOMIC DNA]</scope>
    <source>
        <strain evidence="3">Ankara</strain>
    </source>
</reference>
<dbReference type="Pfam" id="PF04177">
    <property type="entry name" value="TAP42"/>
    <property type="match status" value="1"/>
</dbReference>
<protein>
    <recommendedName>
        <fullName evidence="4">TAP42-like family</fullName>
    </recommendedName>
</protein>
<dbReference type="OMA" id="EYELCEA"/>
<evidence type="ECO:0000313" key="3">
    <source>
        <dbReference type="Proteomes" id="UP000001950"/>
    </source>
</evidence>
<dbReference type="VEuPathDB" id="PiroplasmaDB:TA18955"/>
<dbReference type="eggNOG" id="KOG2830">
    <property type="taxonomic scope" value="Eukaryota"/>
</dbReference>
<dbReference type="Proteomes" id="UP000001950">
    <property type="component" value="Chromosome 1"/>
</dbReference>
<dbReference type="PANTHER" id="PTHR10933">
    <property type="entry name" value="IMMUNOGLOBULIN-BINDING PROTEIN 1"/>
    <property type="match status" value="1"/>
</dbReference>
<accession>Q4UG72</accession>
<name>Q4UG72_THEAN</name>
<dbReference type="EMBL" id="CR940347">
    <property type="protein sequence ID" value="CAI73917.1"/>
    <property type="molecule type" value="Genomic_DNA"/>
</dbReference>
<dbReference type="InterPro" id="IPR007304">
    <property type="entry name" value="TAP46-like"/>
</dbReference>
<keyword evidence="3" id="KW-1185">Reference proteome</keyword>
<dbReference type="GO" id="GO:0051721">
    <property type="term" value="F:protein phosphatase 2A binding"/>
    <property type="evidence" value="ECO:0007669"/>
    <property type="project" value="TreeGrafter"/>
</dbReference>